<feature type="domain" description="Calcineurin-like phosphoesterase" evidence="8">
    <location>
        <begin position="1"/>
        <end position="216"/>
    </location>
</feature>
<dbReference type="EMBL" id="CP007032">
    <property type="protein sequence ID" value="AHF06247.1"/>
    <property type="molecule type" value="Genomic_DNA"/>
</dbReference>
<evidence type="ECO:0000256" key="2">
    <source>
        <dbReference type="ARBA" id="ARBA00011322"/>
    </source>
</evidence>
<gene>
    <name evidence="7" type="primary">sbcD</name>
    <name evidence="10" type="ORF">DESME_03635</name>
</gene>
<dbReference type="STRING" id="871968.DESME_03635"/>
<dbReference type="Proteomes" id="UP000010847">
    <property type="component" value="Chromosome"/>
</dbReference>
<evidence type="ECO:0000313" key="11">
    <source>
        <dbReference type="Proteomes" id="UP000010847"/>
    </source>
</evidence>
<dbReference type="Pfam" id="PF12320">
    <property type="entry name" value="SbcD_C"/>
    <property type="match status" value="1"/>
</dbReference>
<keyword evidence="5 7" id="KW-0378">Hydrolase</keyword>
<evidence type="ECO:0000256" key="5">
    <source>
        <dbReference type="ARBA" id="ARBA00022801"/>
    </source>
</evidence>
<reference evidence="10 11" key="1">
    <citation type="submission" date="2013-12" db="EMBL/GenBank/DDBJ databases">
        <authorList>
            <consortium name="DOE Joint Genome Institute"/>
            <person name="Smidt H."/>
            <person name="Huntemann M."/>
            <person name="Han J."/>
            <person name="Chen A."/>
            <person name="Kyrpides N."/>
            <person name="Mavromatis K."/>
            <person name="Markowitz V."/>
            <person name="Palaniappan K."/>
            <person name="Ivanova N."/>
            <person name="Schaumberg A."/>
            <person name="Pati A."/>
            <person name="Liolios K."/>
            <person name="Nordberg H.P."/>
            <person name="Cantor M.N."/>
            <person name="Hua S.X."/>
            <person name="Woyke T."/>
        </authorList>
    </citation>
    <scope>NUCLEOTIDE SEQUENCE [LARGE SCALE GENOMIC DNA]</scope>
    <source>
        <strain evidence="11">DSM 15288</strain>
    </source>
</reference>
<dbReference type="RefSeq" id="WP_006715257.1">
    <property type="nucleotide sequence ID" value="NZ_CP007032.1"/>
</dbReference>
<keyword evidence="11" id="KW-1185">Reference proteome</keyword>
<keyword evidence="6 7" id="KW-0269">Exonuclease</keyword>
<name>W0E686_9FIRM</name>
<dbReference type="InterPro" id="IPR004593">
    <property type="entry name" value="SbcD"/>
</dbReference>
<dbReference type="InterPro" id="IPR050535">
    <property type="entry name" value="DNA_Repair-Maintenance_Comp"/>
</dbReference>
<dbReference type="CDD" id="cd00840">
    <property type="entry name" value="MPP_Mre11_N"/>
    <property type="match status" value="1"/>
</dbReference>
<dbReference type="GO" id="GO:0006310">
    <property type="term" value="P:DNA recombination"/>
    <property type="evidence" value="ECO:0007669"/>
    <property type="project" value="UniProtKB-KW"/>
</dbReference>
<dbReference type="InterPro" id="IPR029052">
    <property type="entry name" value="Metallo-depent_PP-like"/>
</dbReference>
<evidence type="ECO:0000256" key="7">
    <source>
        <dbReference type="RuleBase" id="RU363069"/>
    </source>
</evidence>
<dbReference type="Pfam" id="PF00149">
    <property type="entry name" value="Metallophos"/>
    <property type="match status" value="1"/>
</dbReference>
<evidence type="ECO:0000256" key="3">
    <source>
        <dbReference type="ARBA" id="ARBA00013365"/>
    </source>
</evidence>
<evidence type="ECO:0000259" key="9">
    <source>
        <dbReference type="Pfam" id="PF12320"/>
    </source>
</evidence>
<evidence type="ECO:0000256" key="6">
    <source>
        <dbReference type="ARBA" id="ARBA00022839"/>
    </source>
</evidence>
<dbReference type="GO" id="GO:0008408">
    <property type="term" value="F:3'-5' exonuclease activity"/>
    <property type="evidence" value="ECO:0007669"/>
    <property type="project" value="InterPro"/>
</dbReference>
<dbReference type="PANTHER" id="PTHR30337">
    <property type="entry name" value="COMPONENT OF ATP-DEPENDENT DSDNA EXONUCLEASE"/>
    <property type="match status" value="1"/>
</dbReference>
<dbReference type="OrthoDB" id="9773856at2"/>
<feature type="domain" description="Nuclease SbcCD subunit D C-terminal" evidence="9">
    <location>
        <begin position="267"/>
        <end position="355"/>
    </location>
</feature>
<dbReference type="GO" id="GO:0006260">
    <property type="term" value="P:DNA replication"/>
    <property type="evidence" value="ECO:0007669"/>
    <property type="project" value="UniProtKB-KW"/>
</dbReference>
<evidence type="ECO:0000259" key="8">
    <source>
        <dbReference type="Pfam" id="PF00149"/>
    </source>
</evidence>
<evidence type="ECO:0000256" key="4">
    <source>
        <dbReference type="ARBA" id="ARBA00022722"/>
    </source>
</evidence>
<dbReference type="Gene3D" id="3.60.21.10">
    <property type="match status" value="1"/>
</dbReference>
<dbReference type="AlphaFoldDB" id="W0E686"/>
<keyword evidence="7" id="KW-0235">DNA replication</keyword>
<evidence type="ECO:0000313" key="10">
    <source>
        <dbReference type="EMBL" id="AHF06247.1"/>
    </source>
</evidence>
<dbReference type="PANTHER" id="PTHR30337:SF0">
    <property type="entry name" value="NUCLEASE SBCCD SUBUNIT D"/>
    <property type="match status" value="1"/>
</dbReference>
<dbReference type="eggNOG" id="COG0420">
    <property type="taxonomic scope" value="Bacteria"/>
</dbReference>
<proteinExistence type="inferred from homology"/>
<dbReference type="GO" id="GO:0004519">
    <property type="term" value="F:endonuclease activity"/>
    <property type="evidence" value="ECO:0007669"/>
    <property type="project" value="UniProtKB-KW"/>
</dbReference>
<dbReference type="InterPro" id="IPR041796">
    <property type="entry name" value="Mre11_N"/>
</dbReference>
<comment type="similarity">
    <text evidence="1 7">Belongs to the SbcD family.</text>
</comment>
<protein>
    <recommendedName>
        <fullName evidence="3 7">Nuclease SbcCD subunit D</fullName>
    </recommendedName>
</protein>
<dbReference type="HOGENOM" id="CLU_038045_0_1_9"/>
<comment type="subunit">
    <text evidence="2 7">Heterodimer of SbcC and SbcD.</text>
</comment>
<keyword evidence="7" id="KW-0255">Endonuclease</keyword>
<dbReference type="InterPro" id="IPR004843">
    <property type="entry name" value="Calcineurin-like_PHP"/>
</dbReference>
<dbReference type="KEGG" id="dmt:DESME_03635"/>
<accession>W0E686</accession>
<sequence length="384" mass="42976">MRFLHTSDWHLGRIFHGIHLTEDQAYLLDQFLDLIRDSKPQAVVIAGDIYDRAVPPTEAVELLNETLSQIILDYQTPVILIAGNHDSPERLGFGNQLLTRQGLHVFGPLTGKPRTIILEDEYGPVHFVPLTYAEPSVVRERLQEPEALDHEHALNFMIQHALKQIPDSSRKVAIAHAFLSGGSVTDSERPLSVGGSGMVSADLFKPFNYTALGHLHHSQKVGNDSIRYPGSLFKYSFSEAHQTKGINLVELDAQGDAHIESIPLSPRRDVRILEGYFKEILEHADTLGNSEDYLQIVLKDTDPILDPIGQLRNVFPNVLAIERPYITNTGNLLGLKDDHRKLTEKELFASFFEQMSGQALNPEQEGELAGVLEEVFRDAREVSV</sequence>
<keyword evidence="7" id="KW-0233">DNA recombination</keyword>
<dbReference type="NCBIfam" id="TIGR00619">
    <property type="entry name" value="sbcd"/>
    <property type="match status" value="1"/>
</dbReference>
<evidence type="ECO:0000256" key="1">
    <source>
        <dbReference type="ARBA" id="ARBA00010555"/>
    </source>
</evidence>
<dbReference type="SUPFAM" id="SSF56300">
    <property type="entry name" value="Metallo-dependent phosphatases"/>
    <property type="match status" value="1"/>
</dbReference>
<dbReference type="InterPro" id="IPR026843">
    <property type="entry name" value="SbcD_C"/>
</dbReference>
<organism evidence="10 11">
    <name type="scientific">Desulfitobacterium metallireducens DSM 15288</name>
    <dbReference type="NCBI Taxonomy" id="871968"/>
    <lineage>
        <taxon>Bacteria</taxon>
        <taxon>Bacillati</taxon>
        <taxon>Bacillota</taxon>
        <taxon>Clostridia</taxon>
        <taxon>Eubacteriales</taxon>
        <taxon>Desulfitobacteriaceae</taxon>
        <taxon>Desulfitobacterium</taxon>
    </lineage>
</organism>
<keyword evidence="4 7" id="KW-0540">Nuclease</keyword>
<comment type="function">
    <text evidence="7">SbcCD cleaves DNA hairpin structures. These structures can inhibit DNA replication and are intermediates in certain DNA recombination reactions. The complex acts as a 3'-&gt;5' double strand exonuclease that can open hairpins. It also has a 5' single-strand endonuclease activity.</text>
</comment>